<comment type="subcellular location">
    <subcellularLocation>
        <location evidence="1">Membrane</location>
        <topology evidence="1">Multi-pass membrane protein</topology>
    </subcellularLocation>
</comment>
<evidence type="ECO:0000256" key="4">
    <source>
        <dbReference type="ARBA" id="ARBA00023136"/>
    </source>
</evidence>
<evidence type="ECO:0008006" key="8">
    <source>
        <dbReference type="Google" id="ProtNLM"/>
    </source>
</evidence>
<keyword evidence="3 5" id="KW-1133">Transmembrane helix</keyword>
<dbReference type="Pfam" id="PF00335">
    <property type="entry name" value="Tetraspanin"/>
    <property type="match status" value="1"/>
</dbReference>
<keyword evidence="2 5" id="KW-0812">Transmembrane</keyword>
<dbReference type="GO" id="GO:0016020">
    <property type="term" value="C:membrane"/>
    <property type="evidence" value="ECO:0007669"/>
    <property type="project" value="UniProtKB-SubCell"/>
</dbReference>
<proteinExistence type="predicted"/>
<sequence>MAGEVQIRIIFSCLMLPALIGSAVIGYFYRAACSDLMDVAGLQNHLILTLYVIEGFLWLDAAIALICILLFMCRKDDCPVTIAFQSCLVGLAVGMACWTFYSEGIRYRANAKNFRFTIYENWTAKGVLEEDAVIMERRRYDYENFQFLDTLQAAYSCCGLVNYTSYNDNVTQEWLHVNLTDSCKSKGLDDPEPTPEYCLPIFKEGQEIPKSCCKSKGCNTTDVFHTNFNRSTINTEPGCTRKILPPINKCSEIFPFVMAVAFFLAVYTPLIAYGHARKVQGTSFWNKFCCYCLWAKNSSDRHRQSIDEFSRMVMQLSRRHMSKKMRNSSNKSSK</sequence>
<evidence type="ECO:0000256" key="3">
    <source>
        <dbReference type="ARBA" id="ARBA00022989"/>
    </source>
</evidence>
<organism evidence="6 7">
    <name type="scientific">Allacma fusca</name>
    <dbReference type="NCBI Taxonomy" id="39272"/>
    <lineage>
        <taxon>Eukaryota</taxon>
        <taxon>Metazoa</taxon>
        <taxon>Ecdysozoa</taxon>
        <taxon>Arthropoda</taxon>
        <taxon>Hexapoda</taxon>
        <taxon>Collembola</taxon>
        <taxon>Symphypleona</taxon>
        <taxon>Sminthuridae</taxon>
        <taxon>Allacma</taxon>
    </lineage>
</organism>
<accession>A0A8J2JUP0</accession>
<keyword evidence="7" id="KW-1185">Reference proteome</keyword>
<keyword evidence="4 5" id="KW-0472">Membrane</keyword>
<evidence type="ECO:0000313" key="6">
    <source>
        <dbReference type="EMBL" id="CAG7724268.1"/>
    </source>
</evidence>
<feature type="transmembrane region" description="Helical" evidence="5">
    <location>
        <begin position="7"/>
        <end position="29"/>
    </location>
</feature>
<evidence type="ECO:0000256" key="1">
    <source>
        <dbReference type="ARBA" id="ARBA00004141"/>
    </source>
</evidence>
<protein>
    <recommendedName>
        <fullName evidence="8">Tetraspanin</fullName>
    </recommendedName>
</protein>
<evidence type="ECO:0000313" key="7">
    <source>
        <dbReference type="Proteomes" id="UP000708208"/>
    </source>
</evidence>
<dbReference type="Proteomes" id="UP000708208">
    <property type="component" value="Unassembled WGS sequence"/>
</dbReference>
<name>A0A8J2JUP0_9HEXA</name>
<dbReference type="EMBL" id="CAJVCH010107794">
    <property type="protein sequence ID" value="CAG7724268.1"/>
    <property type="molecule type" value="Genomic_DNA"/>
</dbReference>
<evidence type="ECO:0000256" key="2">
    <source>
        <dbReference type="ARBA" id="ARBA00022692"/>
    </source>
</evidence>
<feature type="transmembrane region" description="Helical" evidence="5">
    <location>
        <begin position="49"/>
        <end position="73"/>
    </location>
</feature>
<evidence type="ECO:0000256" key="5">
    <source>
        <dbReference type="SAM" id="Phobius"/>
    </source>
</evidence>
<comment type="caution">
    <text evidence="6">The sequence shown here is derived from an EMBL/GenBank/DDBJ whole genome shotgun (WGS) entry which is preliminary data.</text>
</comment>
<reference evidence="6" key="1">
    <citation type="submission" date="2021-06" db="EMBL/GenBank/DDBJ databases">
        <authorList>
            <person name="Hodson N. C."/>
            <person name="Mongue J. A."/>
            <person name="Jaron S. K."/>
        </authorList>
    </citation>
    <scope>NUCLEOTIDE SEQUENCE</scope>
</reference>
<feature type="transmembrane region" description="Helical" evidence="5">
    <location>
        <begin position="80"/>
        <end position="101"/>
    </location>
</feature>
<gene>
    <name evidence="6" type="ORF">AFUS01_LOCUS13301</name>
</gene>
<dbReference type="InterPro" id="IPR018499">
    <property type="entry name" value="Tetraspanin/Peripherin"/>
</dbReference>
<feature type="transmembrane region" description="Helical" evidence="5">
    <location>
        <begin position="253"/>
        <end position="273"/>
    </location>
</feature>
<dbReference type="AlphaFoldDB" id="A0A8J2JUP0"/>